<dbReference type="AlphaFoldDB" id="A0AAW4YD32"/>
<reference evidence="1" key="2">
    <citation type="submission" date="2023-08" db="EMBL/GenBank/DDBJ databases">
        <authorList>
            <person name="Zhao H."/>
            <person name="Wang X."/>
        </authorList>
    </citation>
    <scope>NUCLEOTIDE SEQUENCE</scope>
    <source>
        <strain evidence="1">NC-4</strain>
    </source>
</reference>
<dbReference type="SUPFAM" id="SSF101094">
    <property type="entry name" value="Staphylocoagulase"/>
    <property type="match status" value="1"/>
</dbReference>
<reference evidence="1" key="1">
    <citation type="journal article" date="2021" name="Front Med (Lausanne)">
        <title>The Prevalence and Determinants of Fusidic Acid Resistance Among Methicillin-Resistant Staphylococcus aureus Clinical Isolates in China.</title>
        <authorList>
            <person name="Zhao H."/>
            <person name="Wang X."/>
            <person name="Wang B."/>
            <person name="Xu Y."/>
            <person name="Rao L."/>
            <person name="Wan B."/>
            <person name="Guo Y."/>
            <person name="Wu X."/>
            <person name="Yu J."/>
            <person name="Chen L."/>
            <person name="Li M."/>
            <person name="Yu F."/>
        </authorList>
    </citation>
    <scope>NUCLEOTIDE SEQUENCE</scope>
    <source>
        <strain evidence="1">NC-4</strain>
    </source>
</reference>
<feature type="non-terminal residue" evidence="1">
    <location>
        <position position="1"/>
    </location>
</feature>
<sequence length="74" mass="8574">KNPYVSESLKLTGSKSTGVTPAMYKENLESLISSLSFADYEKYEEPEYKEAVKKYQQKFMAEDDALKKFFSEEK</sequence>
<dbReference type="EMBL" id="JAIUEN010000942">
    <property type="protein sequence ID" value="MCE3364533.1"/>
    <property type="molecule type" value="Genomic_DNA"/>
</dbReference>
<name>A0AAW4YD32_STAAU</name>
<protein>
    <submittedName>
        <fullName evidence="1">Coagulase</fullName>
    </submittedName>
</protein>
<accession>A0AAW4YD32</accession>
<dbReference type="Proteomes" id="UP001200271">
    <property type="component" value="Unassembled WGS sequence"/>
</dbReference>
<feature type="non-terminal residue" evidence="1">
    <location>
        <position position="74"/>
    </location>
</feature>
<gene>
    <name evidence="1" type="ORF">LB359_20175</name>
</gene>
<proteinExistence type="predicted"/>
<evidence type="ECO:0000313" key="1">
    <source>
        <dbReference type="EMBL" id="MCE3364533.1"/>
    </source>
</evidence>
<comment type="caution">
    <text evidence="1">The sequence shown here is derived from an EMBL/GenBank/DDBJ whole genome shotgun (WGS) entry which is preliminary data.</text>
</comment>
<evidence type="ECO:0000313" key="2">
    <source>
        <dbReference type="Proteomes" id="UP001200271"/>
    </source>
</evidence>
<organism evidence="1 2">
    <name type="scientific">Staphylococcus aureus</name>
    <dbReference type="NCBI Taxonomy" id="1280"/>
    <lineage>
        <taxon>Bacteria</taxon>
        <taxon>Bacillati</taxon>
        <taxon>Bacillota</taxon>
        <taxon>Bacilli</taxon>
        <taxon>Bacillales</taxon>
        <taxon>Staphylococcaceae</taxon>
        <taxon>Staphylococcus</taxon>
    </lineage>
</organism>